<organism evidence="1">
    <name type="scientific">Gasterosteus aculeatus</name>
    <name type="common">Three-spined stickleback</name>
    <dbReference type="NCBI Taxonomy" id="69293"/>
    <lineage>
        <taxon>Eukaryota</taxon>
        <taxon>Metazoa</taxon>
        <taxon>Chordata</taxon>
        <taxon>Craniata</taxon>
        <taxon>Vertebrata</taxon>
        <taxon>Euteleostomi</taxon>
        <taxon>Actinopterygii</taxon>
        <taxon>Neopterygii</taxon>
        <taxon>Teleostei</taxon>
        <taxon>Neoteleostei</taxon>
        <taxon>Acanthomorphata</taxon>
        <taxon>Eupercaria</taxon>
        <taxon>Perciformes</taxon>
        <taxon>Cottioidei</taxon>
        <taxon>Gasterosteales</taxon>
        <taxon>Gasterosteidae</taxon>
        <taxon>Gasterosteus</taxon>
    </lineage>
</organism>
<dbReference type="AlphaFoldDB" id="G3P3E0"/>
<reference evidence="1" key="1">
    <citation type="submission" date="2006-01" db="EMBL/GenBank/DDBJ databases">
        <authorList>
            <person name="Lindblad-Toh K."/>
            <person name="Mauceli E."/>
            <person name="Grabherr M."/>
            <person name="Chang J.L."/>
            <person name="Lander E.S."/>
        </authorList>
    </citation>
    <scope>NUCLEOTIDE SEQUENCE [LARGE SCALE GENOMIC DNA]</scope>
</reference>
<dbReference type="Ensembl" id="ENSGACT00000012137.1">
    <property type="protein sequence ID" value="ENSGACP00000012113.1"/>
    <property type="gene ID" value="ENSGACG00000009174.1"/>
</dbReference>
<evidence type="ECO:0000313" key="1">
    <source>
        <dbReference type="Ensembl" id="ENSGACP00000012113.1"/>
    </source>
</evidence>
<sequence>CVSRDDGPHQSETSTSAFLLDTAHTCVCVCVSNSWGWAVGITVLGGLASLIFRFSPSLSQNSKVSSSQTHFDSPFMQMAKSLVMKPASMVSMHTASSASAYTRSSA</sequence>
<protein>
    <submittedName>
        <fullName evidence="1">Uncharacterized protein</fullName>
    </submittedName>
</protein>
<proteinExistence type="predicted"/>
<name>G3P3E0_GASAC</name>
<reference evidence="1" key="2">
    <citation type="submission" date="2024-04" db="UniProtKB">
        <authorList>
            <consortium name="Ensembl"/>
        </authorList>
    </citation>
    <scope>IDENTIFICATION</scope>
</reference>
<accession>G3P3E0</accession>